<keyword evidence="4" id="KW-1185">Reference proteome</keyword>
<evidence type="ECO:0000313" key="3">
    <source>
        <dbReference type="EMBL" id="SDF75238.1"/>
    </source>
</evidence>
<feature type="transmembrane region" description="Helical" evidence="2">
    <location>
        <begin position="16"/>
        <end position="37"/>
    </location>
</feature>
<evidence type="ECO:0008006" key="5">
    <source>
        <dbReference type="Google" id="ProtNLM"/>
    </source>
</evidence>
<dbReference type="RefSeq" id="WP_083346026.1">
    <property type="nucleotide sequence ID" value="NZ_LT629690.1"/>
</dbReference>
<dbReference type="AlphaFoldDB" id="A0A1G7NME9"/>
<keyword evidence="2" id="KW-1133">Transmembrane helix</keyword>
<gene>
    <name evidence="3" type="ORF">SAMN05444167_3200</name>
</gene>
<dbReference type="Proteomes" id="UP000182427">
    <property type="component" value="Chromosome I"/>
</dbReference>
<proteinExistence type="predicted"/>
<keyword evidence="2" id="KW-0812">Transmembrane</keyword>
<keyword evidence="2" id="KW-0472">Membrane</keyword>
<reference evidence="3 4" key="1">
    <citation type="submission" date="2016-10" db="EMBL/GenBank/DDBJ databases">
        <authorList>
            <person name="de Groot N.N."/>
        </authorList>
    </citation>
    <scope>NUCLEOTIDE SEQUENCE [LARGE SCALE GENOMIC DNA]</scope>
    <source>
        <strain evidence="3 4">GAS232</strain>
    </source>
</reference>
<evidence type="ECO:0000256" key="1">
    <source>
        <dbReference type="SAM" id="MobiDB-lite"/>
    </source>
</evidence>
<evidence type="ECO:0000256" key="2">
    <source>
        <dbReference type="SAM" id="Phobius"/>
    </source>
</evidence>
<feature type="compositionally biased region" description="Pro residues" evidence="1">
    <location>
        <begin position="89"/>
        <end position="102"/>
    </location>
</feature>
<feature type="transmembrane region" description="Helical" evidence="2">
    <location>
        <begin position="108"/>
        <end position="129"/>
    </location>
</feature>
<sequence length="155" mass="16570">MISANTLKAIRLTHNYLGVFFAPTILFFAITGGLQMFSFHETTRGSSYVPPAILVHLSQLHKKGTLYMPKREAVPPAAPKADSPKPEAPKPSPSPSSPPPPNPLPTKIFFAATALSLTLSTCTGIVLAWKYARRKLVVAGVLLAGIVCPLALLLL</sequence>
<name>A0A1G7NME9_9BACT</name>
<dbReference type="EMBL" id="LT629690">
    <property type="protein sequence ID" value="SDF75238.1"/>
    <property type="molecule type" value="Genomic_DNA"/>
</dbReference>
<organism evidence="3 4">
    <name type="scientific">Terriglobus roseus</name>
    <dbReference type="NCBI Taxonomy" id="392734"/>
    <lineage>
        <taxon>Bacteria</taxon>
        <taxon>Pseudomonadati</taxon>
        <taxon>Acidobacteriota</taxon>
        <taxon>Terriglobia</taxon>
        <taxon>Terriglobales</taxon>
        <taxon>Acidobacteriaceae</taxon>
        <taxon>Terriglobus</taxon>
    </lineage>
</organism>
<feature type="transmembrane region" description="Helical" evidence="2">
    <location>
        <begin position="136"/>
        <end position="154"/>
    </location>
</feature>
<dbReference type="OrthoDB" id="118706at2"/>
<accession>A0A1G7NME9</accession>
<evidence type="ECO:0000313" key="4">
    <source>
        <dbReference type="Proteomes" id="UP000182427"/>
    </source>
</evidence>
<feature type="region of interest" description="Disordered" evidence="1">
    <location>
        <begin position="73"/>
        <end position="102"/>
    </location>
</feature>
<protein>
    <recommendedName>
        <fullName evidence="5">PepSY-associated TM region</fullName>
    </recommendedName>
</protein>